<protein>
    <submittedName>
        <fullName evidence="1">Uncharacterized protein</fullName>
    </submittedName>
</protein>
<sequence length="327" mass="36232">MYVVAAEKQLVDQLTSAHGAFLQQPALAQRALDSEFSELLDADDFGSAAADELRRVRAREQFLRHALVFTIANPACGQRLWDVLDRIRPPAVDRLIETNPQLKSAIERLNELITAAETLLTADTAALDQFLSQSLTELVDVQAGRYDFLTQFEGIESSTAATSRRKINGLAFALLPSGEKLRAYLDGIRSSGRYRGYAIDEDRLKVLEALESHFGTDRCQWHEGTESSGGVNNQYMVLTAKSDNGSGEHAVAISPLTGRHATYVVRAGCADADWDIIFAKTKAEARALGARREPFASAEHVTDPYRAMRDRVVHLLECSREEFFEGR</sequence>
<keyword evidence="1" id="KW-0614">Plasmid</keyword>
<proteinExistence type="predicted"/>
<geneLocation type="plasmid" evidence="1">
    <name>pCBMA213_2</name>
</geneLocation>
<accession>A0A1S6GKV6</accession>
<organism evidence="1">
    <name type="scientific">Mycolicibacterium sp. CBMA 213</name>
    <dbReference type="NCBI Taxonomy" id="1968788"/>
    <lineage>
        <taxon>Bacteria</taxon>
        <taxon>Bacillati</taxon>
        <taxon>Actinomycetota</taxon>
        <taxon>Actinomycetes</taxon>
        <taxon>Mycobacteriales</taxon>
        <taxon>Mycobacteriaceae</taxon>
        <taxon>Mycolicibacterium</taxon>
    </lineage>
</organism>
<dbReference type="EMBL" id="KY349138">
    <property type="protein sequence ID" value="AQS22473.1"/>
    <property type="molecule type" value="Genomic_DNA"/>
</dbReference>
<gene>
    <name evidence="1" type="ORF">pCBMA213_2_00109</name>
</gene>
<reference evidence="1" key="1">
    <citation type="submission" date="2016-12" db="EMBL/GenBank/DDBJ databases">
        <title>Complete plasmid sequence carrying type IV-like and type VII secretion systems from an atypical mycobacteria strain.</title>
        <authorList>
            <person name="Morgado S."/>
            <person name="Marin M."/>
            <person name="Fonseca E."/>
            <person name="Freitas F."/>
            <person name="Vicente A.C."/>
        </authorList>
    </citation>
    <scope>NUCLEOTIDE SEQUENCE</scope>
    <source>
        <strain evidence="1">CBMA 213</strain>
        <plasmid evidence="1">pCBMA213_2</plasmid>
    </source>
</reference>
<name>A0A1S6GKV6_9MYCO</name>
<dbReference type="AlphaFoldDB" id="A0A1S6GKV6"/>
<evidence type="ECO:0000313" key="1">
    <source>
        <dbReference type="EMBL" id="AQS22473.1"/>
    </source>
</evidence>